<evidence type="ECO:0000256" key="3">
    <source>
        <dbReference type="ARBA" id="ARBA00022989"/>
    </source>
</evidence>
<feature type="domain" description="Membrane insertase YidC/Oxa/ALB C-terminal" evidence="7">
    <location>
        <begin position="34"/>
        <end position="221"/>
    </location>
</feature>
<protein>
    <submittedName>
        <fullName evidence="8">Membrane protein insertase YidC</fullName>
    </submittedName>
</protein>
<dbReference type="EMBL" id="CP064936">
    <property type="protein sequence ID" value="QPZ99960.1"/>
    <property type="molecule type" value="Genomic_DNA"/>
</dbReference>
<sequence>MSFANILYSVILYPLVQVIEIAFKLFDKAFSNTGIAVIGVSLTVTLLCLPLYIVAERWQETERKIQLKLKPGIKRIKEAFTGDEQYMILSTFYAQNHYHPMMALRSSFGLLIQIPFFMAAYSCLSSLPALQGMPFLFIKDMGKPDAVFSIGSFNINILPIAMTVINCIAGAIYSKGHEPREKVQIYGMALLFLVILYNSPAGLVLYWTMNNVFSLVKNVFYKLKNPLKILYILMCSAIVFVSVFIMFIYDGGASLKKRLLVTMALLALIPLPIYIKFINFIYNRFMTPIAQNSALRIKTFIFTAAALCILFGLAVPSAIISSSVQEFSNIDSYTNPAAFLQTSFWQSFGVFIFWSLCIFFLFGKRIQTILCAVYSVLLYCGIADAYIFVGDYGSMDATLTFIEGLVSPSKMFILANLAVLAVLSVAAVFVMTLKKKKLCSSIACVSVIALSVLTCINVFKINSDYADFKRISESGQSGETFGTKFNLSKEKQNVIILMLDRAESSYFNDICKDLPQIASAMEGFVFYPNTVSFNGHTLMGSPPLYGGYEYTPAAINERSEVTLKDKHNEALLTLPRIFTEQADFTATLSDTSWGNYSYVSDMSFTKKYDKINGIKLLGRYTGDFKKNCPELESTASLSKSIERNLIWVSIFKAVPAALRPVVYYKGSWWASETAADFDEVLNWYSELYYLPKITGFDSPTGTLSVITNEVTHSNEDLSFLNLVDKSRLSYKEEAYYINCAALSSVCDTLSYLKENGVYDNTRIIIVADHGVGYGSTTNKYYTKKTQVAGYAMDHLNPLLLVKDFNSREHLKTDSTFMTNADVPSIALEGIADNAVNPFTGKPVNRQVSAEEKKKGVLVTVDNIFMPHHSSSKNTFTVSKDSWFRVKENIFDSDNWTQEQAKE</sequence>
<comment type="similarity">
    <text evidence="5">Belongs to the OXA1/ALB3/YidC family.</text>
</comment>
<dbReference type="Proteomes" id="UP000595224">
    <property type="component" value="Chromosome"/>
</dbReference>
<dbReference type="InterPro" id="IPR017850">
    <property type="entry name" value="Alkaline_phosphatase_core_sf"/>
</dbReference>
<feature type="transmembrane region" description="Helical" evidence="6">
    <location>
        <begin position="108"/>
        <end position="130"/>
    </location>
</feature>
<keyword evidence="4 6" id="KW-0472">Membrane</keyword>
<dbReference type="GO" id="GO:0051205">
    <property type="term" value="P:protein insertion into membrane"/>
    <property type="evidence" value="ECO:0007669"/>
    <property type="project" value="TreeGrafter"/>
</dbReference>
<keyword evidence="2 5" id="KW-0812">Transmembrane</keyword>
<keyword evidence="9" id="KW-1185">Reference proteome</keyword>
<dbReference type="PANTHER" id="PTHR12428:SF65">
    <property type="entry name" value="CYTOCHROME C OXIDASE ASSEMBLY PROTEIN COX18, MITOCHONDRIAL"/>
    <property type="match status" value="1"/>
</dbReference>
<feature type="transmembrane region" description="Helical" evidence="6">
    <location>
        <begin position="35"/>
        <end position="55"/>
    </location>
</feature>
<feature type="transmembrane region" description="Helical" evidence="6">
    <location>
        <begin position="6"/>
        <end position="23"/>
    </location>
</feature>
<name>A0A7T3RBC5_9SPIR</name>
<dbReference type="InterPro" id="IPR028055">
    <property type="entry name" value="YidC/Oxa/ALB_C"/>
</dbReference>
<evidence type="ECO:0000256" key="4">
    <source>
        <dbReference type="ARBA" id="ARBA00023136"/>
    </source>
</evidence>
<evidence type="ECO:0000313" key="8">
    <source>
        <dbReference type="EMBL" id="QPZ99960.1"/>
    </source>
</evidence>
<dbReference type="AlphaFoldDB" id="A0A7T3RBC5"/>
<feature type="transmembrane region" description="Helical" evidence="6">
    <location>
        <begin position="185"/>
        <end position="208"/>
    </location>
</feature>
<feature type="transmembrane region" description="Helical" evidence="6">
    <location>
        <begin position="300"/>
        <end position="324"/>
    </location>
</feature>
<dbReference type="Pfam" id="PF02096">
    <property type="entry name" value="60KD_IMP"/>
    <property type="match status" value="1"/>
</dbReference>
<dbReference type="RefSeq" id="WP_198441859.1">
    <property type="nucleotide sequence ID" value="NZ_CBCSHE010000003.1"/>
</dbReference>
<evidence type="ECO:0000256" key="6">
    <source>
        <dbReference type="SAM" id="Phobius"/>
    </source>
</evidence>
<feature type="transmembrane region" description="Helical" evidence="6">
    <location>
        <begin position="438"/>
        <end position="459"/>
    </location>
</feature>
<dbReference type="SUPFAM" id="SSF53649">
    <property type="entry name" value="Alkaline phosphatase-like"/>
    <property type="match status" value="1"/>
</dbReference>
<evidence type="ECO:0000256" key="5">
    <source>
        <dbReference type="RuleBase" id="RU003945"/>
    </source>
</evidence>
<feature type="transmembrane region" description="Helical" evidence="6">
    <location>
        <begin position="261"/>
        <end position="279"/>
    </location>
</feature>
<organism evidence="8 9">
    <name type="scientific">Treponema peruense</name>
    <dbReference type="NCBI Taxonomy" id="2787628"/>
    <lineage>
        <taxon>Bacteria</taxon>
        <taxon>Pseudomonadati</taxon>
        <taxon>Spirochaetota</taxon>
        <taxon>Spirochaetia</taxon>
        <taxon>Spirochaetales</taxon>
        <taxon>Treponemataceae</taxon>
        <taxon>Treponema</taxon>
    </lineage>
</organism>
<evidence type="ECO:0000256" key="1">
    <source>
        <dbReference type="ARBA" id="ARBA00004141"/>
    </source>
</evidence>
<evidence type="ECO:0000313" key="9">
    <source>
        <dbReference type="Proteomes" id="UP000595224"/>
    </source>
</evidence>
<comment type="subcellular location">
    <subcellularLocation>
        <location evidence="1 5">Membrane</location>
        <topology evidence="1 5">Multi-pass membrane protein</topology>
    </subcellularLocation>
</comment>
<dbReference type="PANTHER" id="PTHR12428">
    <property type="entry name" value="OXA1"/>
    <property type="match status" value="1"/>
</dbReference>
<gene>
    <name evidence="8" type="primary">yidC</name>
    <name evidence="8" type="ORF">IWA51_06635</name>
</gene>
<proteinExistence type="inferred from homology"/>
<dbReference type="KEGG" id="tper:IWA51_06635"/>
<feature type="transmembrane region" description="Helical" evidence="6">
    <location>
        <begin position="151"/>
        <end position="173"/>
    </location>
</feature>
<feature type="transmembrane region" description="Helical" evidence="6">
    <location>
        <begin position="409"/>
        <end position="431"/>
    </location>
</feature>
<evidence type="ECO:0000259" key="7">
    <source>
        <dbReference type="Pfam" id="PF02096"/>
    </source>
</evidence>
<keyword evidence="3 6" id="KW-1133">Transmembrane helix</keyword>
<dbReference type="Gene3D" id="3.40.720.10">
    <property type="entry name" value="Alkaline Phosphatase, subunit A"/>
    <property type="match status" value="1"/>
</dbReference>
<dbReference type="InterPro" id="IPR001708">
    <property type="entry name" value="YidC/ALB3/OXA1/COX18"/>
</dbReference>
<feature type="transmembrane region" description="Helical" evidence="6">
    <location>
        <begin position="369"/>
        <end position="389"/>
    </location>
</feature>
<feature type="transmembrane region" description="Helical" evidence="6">
    <location>
        <begin position="229"/>
        <end position="249"/>
    </location>
</feature>
<dbReference type="GO" id="GO:0005886">
    <property type="term" value="C:plasma membrane"/>
    <property type="evidence" value="ECO:0007669"/>
    <property type="project" value="TreeGrafter"/>
</dbReference>
<accession>A0A7T3RBC5</accession>
<dbReference type="GO" id="GO:0032977">
    <property type="term" value="F:membrane insertase activity"/>
    <property type="evidence" value="ECO:0007669"/>
    <property type="project" value="InterPro"/>
</dbReference>
<feature type="transmembrane region" description="Helical" evidence="6">
    <location>
        <begin position="344"/>
        <end position="362"/>
    </location>
</feature>
<evidence type="ECO:0000256" key="2">
    <source>
        <dbReference type="ARBA" id="ARBA00022692"/>
    </source>
</evidence>
<reference evidence="8 9" key="1">
    <citation type="submission" date="2020-11" db="EMBL/GenBank/DDBJ databases">
        <title>Treponema Peruensis nv. sp., first commensal Treponema isolated from human feces.</title>
        <authorList>
            <person name="Belkhou C."/>
            <person name="Raes J."/>
        </authorList>
    </citation>
    <scope>NUCLEOTIDE SEQUENCE [LARGE SCALE GENOMIC DNA]</scope>
    <source>
        <strain evidence="8 9">RCC2812</strain>
    </source>
</reference>
<dbReference type="NCBIfam" id="TIGR03592">
    <property type="entry name" value="yidC_oxa1_cterm"/>
    <property type="match status" value="1"/>
</dbReference>